<dbReference type="PANTHER" id="PTHR42928">
    <property type="entry name" value="TRICARBOXYLATE-BINDING PROTEIN"/>
    <property type="match status" value="1"/>
</dbReference>
<reference evidence="3 4" key="1">
    <citation type="submission" date="2023-03" db="EMBL/GenBank/DDBJ databases">
        <title>Draft assemblies of triclosan tolerant bacteria isolated from returned activated sludge.</title>
        <authorList>
            <person name="Van Hamelsveld S."/>
        </authorList>
    </citation>
    <scope>NUCLEOTIDE SEQUENCE [LARGE SCALE GENOMIC DNA]</scope>
    <source>
        <strain evidence="3 4">GW210010_S58</strain>
    </source>
</reference>
<dbReference type="Pfam" id="PF03401">
    <property type="entry name" value="TctC"/>
    <property type="match status" value="1"/>
</dbReference>
<keyword evidence="2" id="KW-0732">Signal</keyword>
<dbReference type="SUPFAM" id="SSF53850">
    <property type="entry name" value="Periplasmic binding protein-like II"/>
    <property type="match status" value="1"/>
</dbReference>
<comment type="caution">
    <text evidence="3">The sequence shown here is derived from an EMBL/GenBank/DDBJ whole genome shotgun (WGS) entry which is preliminary data.</text>
</comment>
<dbReference type="RefSeq" id="WP_276265771.1">
    <property type="nucleotide sequence ID" value="NZ_JARJLM010000303.1"/>
</dbReference>
<sequence length="322" mass="33583">MNRKSFLRVTVGALCAVVLTQAHSETYPDKAIRFIVPWPAGGAADAVGRLVAQALTTQLGQTVYVENIAGAGGNIGTAQFVRSKPDGYTLYLATSSTNAASPHLYKRTGFEPIKDFTPIASVAAIPSILVVPAASPFKTPKDIIDAAKAKPGKLSYGSGGVGASAHLAGELFKSIAGIDVIHVPYKGSGPAISDVMAGQLSYMLDTGAVPYIRGGKVRAIAVAADKRLPLFPEVPTFTELGIKGMQMNAWYGVAAPAGTPEAVVTRVNAAINKALQTGALPKQLADIGAEVRTGSPADFSKFWGTELQRYEKLVKLTGATLD</sequence>
<dbReference type="InterPro" id="IPR042100">
    <property type="entry name" value="Bug_dom1"/>
</dbReference>
<name>A0ABT6AQA3_9BURK</name>
<proteinExistence type="inferred from homology"/>
<dbReference type="PANTHER" id="PTHR42928:SF5">
    <property type="entry name" value="BLR1237 PROTEIN"/>
    <property type="match status" value="1"/>
</dbReference>
<keyword evidence="4" id="KW-1185">Reference proteome</keyword>
<evidence type="ECO:0000313" key="3">
    <source>
        <dbReference type="EMBL" id="MDF3834800.1"/>
    </source>
</evidence>
<dbReference type="PIRSF" id="PIRSF017082">
    <property type="entry name" value="YflP"/>
    <property type="match status" value="1"/>
</dbReference>
<evidence type="ECO:0000256" key="1">
    <source>
        <dbReference type="ARBA" id="ARBA00006987"/>
    </source>
</evidence>
<protein>
    <submittedName>
        <fullName evidence="3">Tripartite tricarboxylate transporter substrate binding protein</fullName>
    </submittedName>
</protein>
<dbReference type="CDD" id="cd07012">
    <property type="entry name" value="PBP2_Bug_TTT"/>
    <property type="match status" value="1"/>
</dbReference>
<evidence type="ECO:0000313" key="4">
    <source>
        <dbReference type="Proteomes" id="UP001216674"/>
    </source>
</evidence>
<dbReference type="EMBL" id="JARJLM010000303">
    <property type="protein sequence ID" value="MDF3834800.1"/>
    <property type="molecule type" value="Genomic_DNA"/>
</dbReference>
<feature type="chain" id="PRO_5045682918" evidence="2">
    <location>
        <begin position="25"/>
        <end position="322"/>
    </location>
</feature>
<dbReference type="InterPro" id="IPR005064">
    <property type="entry name" value="BUG"/>
</dbReference>
<dbReference type="Gene3D" id="3.40.190.150">
    <property type="entry name" value="Bordetella uptake gene, domain 1"/>
    <property type="match status" value="1"/>
</dbReference>
<evidence type="ECO:0000256" key="2">
    <source>
        <dbReference type="SAM" id="SignalP"/>
    </source>
</evidence>
<comment type="similarity">
    <text evidence="1">Belongs to the UPF0065 (bug) family.</text>
</comment>
<dbReference type="Proteomes" id="UP001216674">
    <property type="component" value="Unassembled WGS sequence"/>
</dbReference>
<organism evidence="3 4">
    <name type="scientific">Cupriavidus basilensis</name>
    <dbReference type="NCBI Taxonomy" id="68895"/>
    <lineage>
        <taxon>Bacteria</taxon>
        <taxon>Pseudomonadati</taxon>
        <taxon>Pseudomonadota</taxon>
        <taxon>Betaproteobacteria</taxon>
        <taxon>Burkholderiales</taxon>
        <taxon>Burkholderiaceae</taxon>
        <taxon>Cupriavidus</taxon>
    </lineage>
</organism>
<accession>A0ABT6AQA3</accession>
<feature type="signal peptide" evidence="2">
    <location>
        <begin position="1"/>
        <end position="24"/>
    </location>
</feature>
<dbReference type="Gene3D" id="3.40.190.10">
    <property type="entry name" value="Periplasmic binding protein-like II"/>
    <property type="match status" value="1"/>
</dbReference>
<gene>
    <name evidence="3" type="ORF">P3W85_17815</name>
</gene>